<dbReference type="Gene3D" id="3.40.50.300">
    <property type="entry name" value="P-loop containing nucleotide triphosphate hydrolases"/>
    <property type="match status" value="3"/>
</dbReference>
<dbReference type="eggNOG" id="COG0210">
    <property type="taxonomic scope" value="Bacteria"/>
</dbReference>
<dbReference type="SUPFAM" id="SSF89550">
    <property type="entry name" value="PHP domain-like"/>
    <property type="match status" value="1"/>
</dbReference>
<evidence type="ECO:0000256" key="4">
    <source>
        <dbReference type="ARBA" id="ARBA00022840"/>
    </source>
</evidence>
<dbReference type="InterPro" id="IPR014016">
    <property type="entry name" value="UvrD-like_ATP-bd"/>
</dbReference>
<evidence type="ECO:0000313" key="9">
    <source>
        <dbReference type="EMBL" id="ACV69684.1"/>
    </source>
</evidence>
<feature type="domain" description="UvrD-like helicase C-terminal" evidence="8">
    <location>
        <begin position="708"/>
        <end position="975"/>
    </location>
</feature>
<dbReference type="PANTHER" id="PTHR40084:SF1">
    <property type="entry name" value="PHOSPHOTRANSFERASE"/>
    <property type="match status" value="1"/>
</dbReference>
<dbReference type="SUPFAM" id="SSF52540">
    <property type="entry name" value="P-loop containing nucleoside triphosphate hydrolases"/>
    <property type="match status" value="1"/>
</dbReference>
<dbReference type="InterPro" id="IPR014017">
    <property type="entry name" value="DNA_helicase_UvrD-like_C"/>
</dbReference>
<feature type="binding site" evidence="5">
    <location>
        <begin position="485"/>
        <end position="492"/>
    </location>
    <ligand>
        <name>ATP</name>
        <dbReference type="ChEBI" id="CHEBI:30616"/>
    </ligand>
</feature>
<dbReference type="Gene3D" id="1.10.10.160">
    <property type="match status" value="1"/>
</dbReference>
<dbReference type="EMBL" id="CP001734">
    <property type="protein sequence ID" value="ACV69684.1"/>
    <property type="molecule type" value="Genomic_DNA"/>
</dbReference>
<evidence type="ECO:0000256" key="1">
    <source>
        <dbReference type="ARBA" id="ARBA00022741"/>
    </source>
</evidence>
<dbReference type="CDD" id="cd18807">
    <property type="entry name" value="SF1_C_UvrD"/>
    <property type="match status" value="1"/>
</dbReference>
<dbReference type="CDD" id="cd19067">
    <property type="entry name" value="PfuEndoQ-like"/>
    <property type="match status" value="1"/>
</dbReference>
<dbReference type="Pfam" id="PF00580">
    <property type="entry name" value="UvrD-helicase"/>
    <property type="match status" value="2"/>
</dbReference>
<feature type="domain" description="UvrD-like helicase ATP-binding" evidence="7">
    <location>
        <begin position="464"/>
        <end position="714"/>
    </location>
</feature>
<dbReference type="PROSITE" id="PS51198">
    <property type="entry name" value="UVRD_HELICASE_ATP_BIND"/>
    <property type="match status" value="1"/>
</dbReference>
<dbReference type="InterPro" id="IPR013986">
    <property type="entry name" value="DExx_box_DNA_helicase_dom_sf"/>
</dbReference>
<dbReference type="HOGENOM" id="CLU_005571_0_0_7"/>
<dbReference type="GO" id="GO:0005524">
    <property type="term" value="F:ATP binding"/>
    <property type="evidence" value="ECO:0007669"/>
    <property type="project" value="UniProtKB-UniRule"/>
</dbReference>
<dbReference type="Pfam" id="PF13361">
    <property type="entry name" value="UvrD_C"/>
    <property type="match status" value="2"/>
</dbReference>
<evidence type="ECO:0000259" key="8">
    <source>
        <dbReference type="PROSITE" id="PS51217"/>
    </source>
</evidence>
<dbReference type="STRING" id="485915.Dret_2402"/>
<keyword evidence="3 5" id="KW-0347">Helicase</keyword>
<dbReference type="RefSeq" id="WP_015752818.1">
    <property type="nucleotide sequence ID" value="NC_013223.1"/>
</dbReference>
<dbReference type="GO" id="GO:0004386">
    <property type="term" value="F:helicase activity"/>
    <property type="evidence" value="ECO:0007669"/>
    <property type="project" value="UniProtKB-UniRule"/>
</dbReference>
<proteinExistence type="predicted"/>
<dbReference type="PANTHER" id="PTHR40084">
    <property type="entry name" value="PHOSPHOHYDROLASE, PHP FAMILY"/>
    <property type="match status" value="1"/>
</dbReference>
<dbReference type="Gene3D" id="1.10.486.10">
    <property type="entry name" value="PCRA, domain 4"/>
    <property type="match status" value="1"/>
</dbReference>
<protein>
    <submittedName>
        <fullName evidence="9">UvrD/REP helicase</fullName>
    </submittedName>
</protein>
<evidence type="ECO:0000313" key="10">
    <source>
        <dbReference type="Proteomes" id="UP000001052"/>
    </source>
</evidence>
<evidence type="ECO:0000256" key="5">
    <source>
        <dbReference type="PROSITE-ProRule" id="PRU00560"/>
    </source>
</evidence>
<dbReference type="KEGG" id="drt:Dret_2402"/>
<dbReference type="InterPro" id="IPR027417">
    <property type="entry name" value="P-loop_NTPase"/>
</dbReference>
<dbReference type="OrthoDB" id="9810135at2"/>
<keyword evidence="4 5" id="KW-0067">ATP-binding</keyword>
<keyword evidence="1 5" id="KW-0547">Nucleotide-binding</keyword>
<keyword evidence="10" id="KW-1185">Reference proteome</keyword>
<reference evidence="9 10" key="2">
    <citation type="journal article" date="2010" name="Stand. Genomic Sci.">
        <title>Complete genome sequence of Desulfohalobium retbaense type strain (HR(100)).</title>
        <authorList>
            <person name="Spring S."/>
            <person name="Nolan M."/>
            <person name="Lapidus A."/>
            <person name="Glavina Del Rio T."/>
            <person name="Copeland A."/>
            <person name="Tice H."/>
            <person name="Cheng J.F."/>
            <person name="Lucas S."/>
            <person name="Land M."/>
            <person name="Chen F."/>
            <person name="Bruce D."/>
            <person name="Goodwin L."/>
            <person name="Pitluck S."/>
            <person name="Ivanova N."/>
            <person name="Mavromatis K."/>
            <person name="Mikhailova N."/>
            <person name="Pati A."/>
            <person name="Chen A."/>
            <person name="Palaniappan K."/>
            <person name="Hauser L."/>
            <person name="Chang Y.J."/>
            <person name="Jeffries C.D."/>
            <person name="Munk C."/>
            <person name="Kiss H."/>
            <person name="Chain P."/>
            <person name="Han C."/>
            <person name="Brettin T."/>
            <person name="Detter J.C."/>
            <person name="Schuler E."/>
            <person name="Goker M."/>
            <person name="Rohde M."/>
            <person name="Bristow J."/>
            <person name="Eisen J.A."/>
            <person name="Markowitz V."/>
            <person name="Hugenholtz P."/>
            <person name="Kyrpides N.C."/>
            <person name="Klenk H.P."/>
        </authorList>
    </citation>
    <scope>NUCLEOTIDE SEQUENCE [LARGE SCALE GENOMIC DNA]</scope>
    <source>
        <strain evidence="9 10">DSM 5692</strain>
    </source>
</reference>
<name>C8X5I7_DESRD</name>
<dbReference type="GO" id="GO:0016787">
    <property type="term" value="F:hydrolase activity"/>
    <property type="evidence" value="ECO:0007669"/>
    <property type="project" value="UniProtKB-UniRule"/>
</dbReference>
<dbReference type="Proteomes" id="UP000001052">
    <property type="component" value="Chromosome"/>
</dbReference>
<evidence type="ECO:0000256" key="3">
    <source>
        <dbReference type="ARBA" id="ARBA00022806"/>
    </source>
</evidence>
<feature type="compositionally biased region" description="Basic and acidic residues" evidence="6">
    <location>
        <begin position="454"/>
        <end position="464"/>
    </location>
</feature>
<dbReference type="CDD" id="cd17932">
    <property type="entry name" value="DEXQc_UvrD"/>
    <property type="match status" value="1"/>
</dbReference>
<evidence type="ECO:0000259" key="7">
    <source>
        <dbReference type="PROSITE" id="PS51198"/>
    </source>
</evidence>
<dbReference type="Gene3D" id="3.20.20.140">
    <property type="entry name" value="Metal-dependent hydrolases"/>
    <property type="match status" value="1"/>
</dbReference>
<accession>C8X5I7</accession>
<dbReference type="AlphaFoldDB" id="C8X5I7"/>
<dbReference type="InterPro" id="IPR016195">
    <property type="entry name" value="Pol/histidinol_Pase-like"/>
</dbReference>
<keyword evidence="2 5" id="KW-0378">Hydrolase</keyword>
<organism evidence="9 10">
    <name type="scientific">Desulfohalobium retbaense (strain ATCC 49708 / DSM 5692 / JCM 16813 / HR100)</name>
    <dbReference type="NCBI Taxonomy" id="485915"/>
    <lineage>
        <taxon>Bacteria</taxon>
        <taxon>Pseudomonadati</taxon>
        <taxon>Thermodesulfobacteriota</taxon>
        <taxon>Desulfovibrionia</taxon>
        <taxon>Desulfovibrionales</taxon>
        <taxon>Desulfohalobiaceae</taxon>
        <taxon>Desulfohalobium</taxon>
    </lineage>
</organism>
<reference evidence="10" key="1">
    <citation type="submission" date="2009-09" db="EMBL/GenBank/DDBJ databases">
        <title>The complete chromosome of Desulfohalobium retbaense DSM 5692.</title>
        <authorList>
            <consortium name="US DOE Joint Genome Institute (JGI-PGF)"/>
            <person name="Lucas S."/>
            <person name="Copeland A."/>
            <person name="Lapidus A."/>
            <person name="Glavina del Rio T."/>
            <person name="Dalin E."/>
            <person name="Tice H."/>
            <person name="Bruce D."/>
            <person name="Goodwin L."/>
            <person name="Pitluck S."/>
            <person name="Kyrpides N."/>
            <person name="Mavromatis K."/>
            <person name="Ivanova N."/>
            <person name="Mikhailova N."/>
            <person name="Munk A.C."/>
            <person name="Brettin T."/>
            <person name="Detter J.C."/>
            <person name="Han C."/>
            <person name="Tapia R."/>
            <person name="Larimer F."/>
            <person name="Land M."/>
            <person name="Hauser L."/>
            <person name="Markowitz V."/>
            <person name="Cheng J.-F."/>
            <person name="Hugenholtz P."/>
            <person name="Woyke T."/>
            <person name="Wu D."/>
            <person name="Spring S."/>
            <person name="Klenk H.-P."/>
            <person name="Eisen J.A."/>
        </authorList>
    </citation>
    <scope>NUCLEOTIDE SEQUENCE [LARGE SCALE GENOMIC DNA]</scope>
    <source>
        <strain evidence="10">DSM 5692</strain>
    </source>
</reference>
<evidence type="ECO:0000256" key="2">
    <source>
        <dbReference type="ARBA" id="ARBA00022801"/>
    </source>
</evidence>
<dbReference type="eggNOG" id="COG1379">
    <property type="taxonomic scope" value="Bacteria"/>
</dbReference>
<sequence length="1027" mass="114358">MSETQLYYADLHIHSKYSRATSRQLTPRHLAAWGWVKGIDLLATGDFTHPAWLALLQEQLEEDGRGLLRLKEPTRLEQELPWLETPVPKAPRFMLGTEISSIYKRGGVVRKVHNLVYLPNFDAVRRFNERLDQVGNLEADGRPILGLDSEHLLEMVLETDPLGFVIPAHIWTPWFSLFGSKSGFNALEECFGSLSQHIFAAETGLSSDPAMNWHWSALDHLTLVSNSDAHSGANLAREATLFSGTMDFATIREGLRDRSTGTFQGTLEFFPEEGKYHHDGHRKCGLSWDPRQTEDHGGICPVCGRPVTVGVLNRILELADRKEPLRPPDHPDFVSLVPLPELLSELLSVGPKSKTVQRRYCRLLAQFGPELTILRHTPVEELRQHWSLLGEAIGRMRSGRVQRQPGFDGQYGVIRVFSDRERREWRHGPSLVLPTDLDHPSCTAQTAPGGAGAGREEGDVEKHPTPNPEQEAAVQAGPEPVLVQAGPGTGKTRTLLARVRRLLEQGTPAKEILLLTFTRATAEELRNRLQLETSAAAEIQAGTLHSLAYAHFVQHHGRDPVLLSEEDARSLFVKAVAADRHEGQQMWTRCQLARESGIPSRVPAPGEAEYQEAKARRGVVDFTDLLQKWLQGLTNGARPEWTQVLIDEIQDLTGLQLNLVQALCPPQGHGFFGIGDPDQSIYGFRGAVSTTAEWLSRTWPELTPLSLQRNYRAAAPLVQAAGTVFPERPPLRPQRSVQGQIIVCETPSAWREASWIATQARTLIGATAHSQADSGDTGETSPGDIAVLVRTRALLRPLAEKLDQAGVPCSVPEEEPFWRDNRVQDLLETVRAAFDRAVTPPWDCPEAVLGQGPAGMAAYWAQSGPVDPLFWQSRAFQQLQQAFADQGDWEALLTWLARQDTLDTVRHRVEKVRLMTLHASKGLEFTAVFLPALEEGLLPYGAGDFGSNEENTALTADRLAEEKRLFYVGLTRAKRYLYLSHSQERRLYGQTLAGRPSRFLQSLPPSLVQTKTVVARTKQRSTQLTLM</sequence>
<feature type="region of interest" description="Disordered" evidence="6">
    <location>
        <begin position="436"/>
        <end position="475"/>
    </location>
</feature>
<evidence type="ECO:0000256" key="6">
    <source>
        <dbReference type="SAM" id="MobiDB-lite"/>
    </source>
</evidence>
<dbReference type="GO" id="GO:0140097">
    <property type="term" value="F:catalytic activity, acting on DNA"/>
    <property type="evidence" value="ECO:0007669"/>
    <property type="project" value="UniProtKB-ARBA"/>
</dbReference>
<dbReference type="PROSITE" id="PS51217">
    <property type="entry name" value="UVRD_HELICASE_CTER"/>
    <property type="match status" value="1"/>
</dbReference>
<gene>
    <name evidence="9" type="ordered locus">Dret_2402</name>
</gene>